<dbReference type="GO" id="GO:1990904">
    <property type="term" value="C:ribonucleoprotein complex"/>
    <property type="evidence" value="ECO:0007669"/>
    <property type="project" value="TreeGrafter"/>
</dbReference>
<keyword evidence="7" id="KW-1185">Reference proteome</keyword>
<dbReference type="SUPFAM" id="SSF54980">
    <property type="entry name" value="EF-G C-terminal domain-like"/>
    <property type="match status" value="1"/>
</dbReference>
<protein>
    <submittedName>
        <fullName evidence="6">Uncharacterized protein</fullName>
    </submittedName>
</protein>
<reference evidence="7" key="1">
    <citation type="submission" date="2014-03" db="EMBL/GenBank/DDBJ databases">
        <title>The Genome Sequence of Puccinia striiformis f. sp. tritici PST-78.</title>
        <authorList>
            <consortium name="The Broad Institute Genome Sequencing Platform"/>
            <person name="Cuomo C."/>
            <person name="Hulbert S."/>
            <person name="Chen X."/>
            <person name="Walker B."/>
            <person name="Young S.K."/>
            <person name="Zeng Q."/>
            <person name="Gargeya S."/>
            <person name="Fitzgerald M."/>
            <person name="Haas B."/>
            <person name="Abouelleil A."/>
            <person name="Alvarado L."/>
            <person name="Arachchi H.M."/>
            <person name="Berlin A.M."/>
            <person name="Chapman S.B."/>
            <person name="Goldberg J."/>
            <person name="Griggs A."/>
            <person name="Gujja S."/>
            <person name="Hansen M."/>
            <person name="Howarth C."/>
            <person name="Imamovic A."/>
            <person name="Larimer J."/>
            <person name="McCowan C."/>
            <person name="Montmayeur A."/>
            <person name="Murphy C."/>
            <person name="Neiman D."/>
            <person name="Pearson M."/>
            <person name="Priest M."/>
            <person name="Roberts A."/>
            <person name="Saif S."/>
            <person name="Shea T."/>
            <person name="Sisk P."/>
            <person name="Sykes S."/>
            <person name="Wortman J."/>
            <person name="Nusbaum C."/>
            <person name="Birren B."/>
        </authorList>
    </citation>
    <scope>NUCLEOTIDE SEQUENCE [LARGE SCALE GENOMIC DNA]</scope>
    <source>
        <strain evidence="7">race PST-78</strain>
    </source>
</reference>
<evidence type="ECO:0000256" key="1">
    <source>
        <dbReference type="ARBA" id="ARBA00022490"/>
    </source>
</evidence>
<dbReference type="SUPFAM" id="SSF54211">
    <property type="entry name" value="Ribosomal protein S5 domain 2-like"/>
    <property type="match status" value="1"/>
</dbReference>
<evidence type="ECO:0000256" key="3">
    <source>
        <dbReference type="ARBA" id="ARBA00022768"/>
    </source>
</evidence>
<keyword evidence="2" id="KW-0547">Nucleotide-binding</keyword>
<dbReference type="GO" id="GO:0003746">
    <property type="term" value="F:translation elongation factor activity"/>
    <property type="evidence" value="ECO:0007669"/>
    <property type="project" value="UniProtKB-KW"/>
</dbReference>
<organism evidence="6 7">
    <name type="scientific">Puccinia striiformis f. sp. tritici PST-78</name>
    <dbReference type="NCBI Taxonomy" id="1165861"/>
    <lineage>
        <taxon>Eukaryota</taxon>
        <taxon>Fungi</taxon>
        <taxon>Dikarya</taxon>
        <taxon>Basidiomycota</taxon>
        <taxon>Pucciniomycotina</taxon>
        <taxon>Pucciniomycetes</taxon>
        <taxon>Pucciniales</taxon>
        <taxon>Pucciniaceae</taxon>
        <taxon>Puccinia</taxon>
    </lineage>
</organism>
<dbReference type="GO" id="GO:0005525">
    <property type="term" value="F:GTP binding"/>
    <property type="evidence" value="ECO:0007669"/>
    <property type="project" value="UniProtKB-KW"/>
</dbReference>
<dbReference type="AlphaFoldDB" id="A0A0L0V5I0"/>
<dbReference type="InterPro" id="IPR035647">
    <property type="entry name" value="EFG_III/V"/>
</dbReference>
<keyword evidence="5" id="KW-0342">GTP-binding</keyword>
<dbReference type="EMBL" id="AJIL01000114">
    <property type="protein sequence ID" value="KNE94550.1"/>
    <property type="molecule type" value="Genomic_DNA"/>
</dbReference>
<dbReference type="FunFam" id="3.30.70.870:FF:000002">
    <property type="entry name" value="Translation elongation factor 2"/>
    <property type="match status" value="1"/>
</dbReference>
<keyword evidence="3" id="KW-0251">Elongation factor</keyword>
<dbReference type="Gene3D" id="3.30.70.870">
    <property type="entry name" value="Elongation Factor G (Translational Gtpase), domain 3"/>
    <property type="match status" value="1"/>
</dbReference>
<keyword evidence="4" id="KW-0648">Protein biosynthesis</keyword>
<evidence type="ECO:0000256" key="4">
    <source>
        <dbReference type="ARBA" id="ARBA00022917"/>
    </source>
</evidence>
<comment type="caution">
    <text evidence="6">The sequence shown here is derived from an EMBL/GenBank/DDBJ whole genome shotgun (WGS) entry which is preliminary data.</text>
</comment>
<dbReference type="GO" id="GO:0043022">
    <property type="term" value="F:ribosome binding"/>
    <property type="evidence" value="ECO:0007669"/>
    <property type="project" value="TreeGrafter"/>
</dbReference>
<dbReference type="Proteomes" id="UP000054564">
    <property type="component" value="Unassembled WGS sequence"/>
</dbReference>
<accession>A0A0L0V5I0</accession>
<dbReference type="GO" id="GO:0003924">
    <property type="term" value="F:GTPase activity"/>
    <property type="evidence" value="ECO:0007669"/>
    <property type="project" value="TreeGrafter"/>
</dbReference>
<dbReference type="PANTHER" id="PTHR42908:SF10">
    <property type="entry name" value="EUKARYOTIC TRANSLATION ELONGATION FACTOR 2"/>
    <property type="match status" value="1"/>
</dbReference>
<dbReference type="InterPro" id="IPR020568">
    <property type="entry name" value="Ribosomal_Su5_D2-typ_SF"/>
</dbReference>
<dbReference type="GO" id="GO:0005829">
    <property type="term" value="C:cytosol"/>
    <property type="evidence" value="ECO:0007669"/>
    <property type="project" value="TreeGrafter"/>
</dbReference>
<name>A0A0L0V5I0_9BASI</name>
<evidence type="ECO:0000313" key="6">
    <source>
        <dbReference type="EMBL" id="KNE94550.1"/>
    </source>
</evidence>
<dbReference type="PANTHER" id="PTHR42908">
    <property type="entry name" value="TRANSLATION ELONGATION FACTOR-RELATED"/>
    <property type="match status" value="1"/>
</dbReference>
<evidence type="ECO:0000256" key="5">
    <source>
        <dbReference type="ARBA" id="ARBA00023134"/>
    </source>
</evidence>
<proteinExistence type="predicted"/>
<gene>
    <name evidence="6" type="ORF">PSTG_12101</name>
</gene>
<evidence type="ECO:0000256" key="2">
    <source>
        <dbReference type="ARBA" id="ARBA00022741"/>
    </source>
</evidence>
<evidence type="ECO:0000313" key="7">
    <source>
        <dbReference type="Proteomes" id="UP000054564"/>
    </source>
</evidence>
<dbReference type="STRING" id="1165861.A0A0L0V5I0"/>
<keyword evidence="1" id="KW-0963">Cytoplasm</keyword>
<sequence length="195" mass="21419">MGLVSVDQFLLKSGTFTTSETAHNIKSRWRSIQTSIAETAEHIVAGAGELHLEIGLKDLQHDYAPVPLKISDPVVKAQPLDKELSRAIVKDLGLHPCWKRTLVDTTKRVQYHLSENKDLCVAAFQWAAKKGPCANSMSLSTPMLSIAVVETGIQEPTHMVEMQAPESAFSVIYSVLNKKRGHHPQKQGNVGTLPC</sequence>